<name>A0A812NRD2_9DINO</name>
<dbReference type="InterPro" id="IPR058917">
    <property type="entry name" value="RESC6_dom"/>
</dbReference>
<gene>
    <name evidence="3" type="primary">AL1</name>
    <name evidence="3" type="ORF">SNAT2548_LOCUS16734</name>
</gene>
<organism evidence="3 4">
    <name type="scientific">Symbiodinium natans</name>
    <dbReference type="NCBI Taxonomy" id="878477"/>
    <lineage>
        <taxon>Eukaryota</taxon>
        <taxon>Sar</taxon>
        <taxon>Alveolata</taxon>
        <taxon>Dinophyceae</taxon>
        <taxon>Suessiales</taxon>
        <taxon>Symbiodiniaceae</taxon>
        <taxon>Symbiodinium</taxon>
    </lineage>
</organism>
<sequence>MSLASVALWVALCSCKEWIPFADEAPAPWQGVFGAPSNDVLFYLKPCQMPVCGSLDWKADPINEKDLACLKKDAQHEVRVNKQLSTLWNARELLSFAEGKAAKFDVANVITNLHRVAKATDRWQVKRDPRLQDLFRRGAEAVTHERASVRDIAKIQWAIGRLHFRDDVVEERMTDAILSHKGQFEPQGLSNIIWSFGFAQPSQPPLLEALLEAFSKKTFESDPQALSNVVWSLAKLLCCRTPFLQLVSLAALKKCQAFDPQGLANIAWSFATLQHSDIPLFSKICDTFMSGSAGWEPQNVVNMLWSCAKVQVSSESFLDAVAAEAMSTMEGWSCQGVANLLWGFAKLASVKAELFDKGEKAVRQKLRRFSPQNSVSVVWAFAKASLLTWDLLDLVASDVVLKAELSPQHFSSLMWACGASSLYHARLLTELSSKATASDPALDFNCQDLSNLAWSCAKLLWTDSPLLGVLAAGVEQQAHVFPSQNLAITVWSFGCLTYLHAPMMAVIMGQVPSAVAHLGPQGLANLAQGCAKQVFKHDALEMLAAEAAACLSSFSNQEFSMFLWSMGKLALGIDLIERAAMETKARCQLLNPQDISVLAWAFAHFTGGRDVLDLLSWEIMKNIADFSPQDLSNISWAFAAASLENAVMMSAVSKQALQKMDKFHAQDLSNMSWAFAKLGLTDETLFDAVAKAVHERVSTLLPQHLSLVSWSFAKLGLLNEAMMEAITREALVKVEDLDGQSVANLLWSCGVLCFNVSWLWRPLVHRALALGRLSGLEISNIAWGLHVLQQMDLLRPFLHRTAEWFLQTDAPGSSWADFANICKDANKAGMEESGLEAVHRGFCESFVGPLLGSLQRLRASGSSGSESWEALDSLEVSQHRLNLRSLGPQYTQEALKALGLSDENGDSSGSERSGFSGLSFLREARRQCRDALLEWQIPSVHSILAYAKWKVVHPSGAECVLAGRVFASQLPQAEEELVALLRPFATCERFAERVALLTLLQAMSESIGQRLEQLADFEGHVKLYLTHVPSLCTLGMLCQLLSTSPKISIHFAFDDAWRSFCGNPRVAAT</sequence>
<dbReference type="AlphaFoldDB" id="A0A812NRD2"/>
<evidence type="ECO:0000259" key="2">
    <source>
        <dbReference type="Pfam" id="PF26188"/>
    </source>
</evidence>
<dbReference type="PANTHER" id="PTHR21228">
    <property type="entry name" value="FAST LEU-RICH DOMAIN-CONTAINING"/>
    <property type="match status" value="1"/>
</dbReference>
<dbReference type="GO" id="GO:0005759">
    <property type="term" value="C:mitochondrial matrix"/>
    <property type="evidence" value="ECO:0007669"/>
    <property type="project" value="TreeGrafter"/>
</dbReference>
<keyword evidence="4" id="KW-1185">Reference proteome</keyword>
<proteinExistence type="predicted"/>
<accession>A0A812NRD2</accession>
<dbReference type="InterPro" id="IPR050870">
    <property type="entry name" value="FAST_kinase"/>
</dbReference>
<evidence type="ECO:0000313" key="4">
    <source>
        <dbReference type="Proteomes" id="UP000604046"/>
    </source>
</evidence>
<feature type="chain" id="PRO_5032708277" evidence="1">
    <location>
        <begin position="16"/>
        <end position="1069"/>
    </location>
</feature>
<dbReference type="GO" id="GO:0000963">
    <property type="term" value="P:mitochondrial RNA processing"/>
    <property type="evidence" value="ECO:0007669"/>
    <property type="project" value="TreeGrafter"/>
</dbReference>
<feature type="domain" description="RNA-editing substrate-binding complex 6 protein" evidence="2">
    <location>
        <begin position="523"/>
        <end position="749"/>
    </location>
</feature>
<dbReference type="EMBL" id="CAJNDS010002089">
    <property type="protein sequence ID" value="CAE7319198.1"/>
    <property type="molecule type" value="Genomic_DNA"/>
</dbReference>
<keyword evidence="1" id="KW-0732">Signal</keyword>
<dbReference type="GO" id="GO:0035770">
    <property type="term" value="C:ribonucleoprotein granule"/>
    <property type="evidence" value="ECO:0007669"/>
    <property type="project" value="TreeGrafter"/>
</dbReference>
<protein>
    <submittedName>
        <fullName evidence="3">AL1 protein</fullName>
    </submittedName>
</protein>
<feature type="signal peptide" evidence="1">
    <location>
        <begin position="1"/>
        <end position="15"/>
    </location>
</feature>
<comment type="caution">
    <text evidence="3">The sequence shown here is derived from an EMBL/GenBank/DDBJ whole genome shotgun (WGS) entry which is preliminary data.</text>
</comment>
<reference evidence="3" key="1">
    <citation type="submission" date="2021-02" db="EMBL/GenBank/DDBJ databases">
        <authorList>
            <person name="Dougan E. K."/>
            <person name="Rhodes N."/>
            <person name="Thang M."/>
            <person name="Chan C."/>
        </authorList>
    </citation>
    <scope>NUCLEOTIDE SEQUENCE</scope>
</reference>
<evidence type="ECO:0000256" key="1">
    <source>
        <dbReference type="SAM" id="SignalP"/>
    </source>
</evidence>
<dbReference type="PANTHER" id="PTHR21228:SF40">
    <property type="entry name" value="LD45607P"/>
    <property type="match status" value="1"/>
</dbReference>
<dbReference type="Pfam" id="PF26188">
    <property type="entry name" value="RESC6"/>
    <property type="match status" value="1"/>
</dbReference>
<dbReference type="GO" id="GO:0003723">
    <property type="term" value="F:RNA binding"/>
    <property type="evidence" value="ECO:0007669"/>
    <property type="project" value="TreeGrafter"/>
</dbReference>
<dbReference type="OrthoDB" id="2019031at2759"/>
<dbReference type="Proteomes" id="UP000604046">
    <property type="component" value="Unassembled WGS sequence"/>
</dbReference>
<evidence type="ECO:0000313" key="3">
    <source>
        <dbReference type="EMBL" id="CAE7319198.1"/>
    </source>
</evidence>
<dbReference type="GO" id="GO:0044528">
    <property type="term" value="P:regulation of mitochondrial mRNA stability"/>
    <property type="evidence" value="ECO:0007669"/>
    <property type="project" value="TreeGrafter"/>
</dbReference>